<evidence type="ECO:0000313" key="1">
    <source>
        <dbReference type="EMBL" id="KAF2857787.1"/>
    </source>
</evidence>
<organism evidence="1 2">
    <name type="scientific">Piedraia hortae CBS 480.64</name>
    <dbReference type="NCBI Taxonomy" id="1314780"/>
    <lineage>
        <taxon>Eukaryota</taxon>
        <taxon>Fungi</taxon>
        <taxon>Dikarya</taxon>
        <taxon>Ascomycota</taxon>
        <taxon>Pezizomycotina</taxon>
        <taxon>Dothideomycetes</taxon>
        <taxon>Dothideomycetidae</taxon>
        <taxon>Capnodiales</taxon>
        <taxon>Piedraiaceae</taxon>
        <taxon>Piedraia</taxon>
    </lineage>
</organism>
<keyword evidence="2" id="KW-1185">Reference proteome</keyword>
<gene>
    <name evidence="1" type="ORF">K470DRAFT_272981</name>
</gene>
<dbReference type="GO" id="GO:0034551">
    <property type="term" value="P:mitochondrial respiratory chain complex III assembly"/>
    <property type="evidence" value="ECO:0007669"/>
    <property type="project" value="TreeGrafter"/>
</dbReference>
<dbReference type="Pfam" id="PF20180">
    <property type="entry name" value="UQCC2_CBP6"/>
    <property type="match status" value="1"/>
</dbReference>
<reference evidence="1" key="1">
    <citation type="journal article" date="2020" name="Stud. Mycol.">
        <title>101 Dothideomycetes genomes: a test case for predicting lifestyles and emergence of pathogens.</title>
        <authorList>
            <person name="Haridas S."/>
            <person name="Albert R."/>
            <person name="Binder M."/>
            <person name="Bloem J."/>
            <person name="Labutti K."/>
            <person name="Salamov A."/>
            <person name="Andreopoulos B."/>
            <person name="Baker S."/>
            <person name="Barry K."/>
            <person name="Bills G."/>
            <person name="Bluhm B."/>
            <person name="Cannon C."/>
            <person name="Castanera R."/>
            <person name="Culley D."/>
            <person name="Daum C."/>
            <person name="Ezra D."/>
            <person name="Gonzalez J."/>
            <person name="Henrissat B."/>
            <person name="Kuo A."/>
            <person name="Liang C."/>
            <person name="Lipzen A."/>
            <person name="Lutzoni F."/>
            <person name="Magnuson J."/>
            <person name="Mondo S."/>
            <person name="Nolan M."/>
            <person name="Ohm R."/>
            <person name="Pangilinan J."/>
            <person name="Park H.-J."/>
            <person name="Ramirez L."/>
            <person name="Alfaro M."/>
            <person name="Sun H."/>
            <person name="Tritt A."/>
            <person name="Yoshinaga Y."/>
            <person name="Zwiers L.-H."/>
            <person name="Turgeon B."/>
            <person name="Goodwin S."/>
            <person name="Spatafora J."/>
            <person name="Crous P."/>
            <person name="Grigoriev I."/>
        </authorList>
    </citation>
    <scope>NUCLEOTIDE SEQUENCE</scope>
    <source>
        <strain evidence="1">CBS 480.64</strain>
    </source>
</reference>
<accession>A0A6A7BS95</accession>
<dbReference type="GO" id="GO:0043022">
    <property type="term" value="F:ribosome binding"/>
    <property type="evidence" value="ECO:0007669"/>
    <property type="project" value="InterPro"/>
</dbReference>
<dbReference type="PANTHER" id="PTHR28250">
    <property type="entry name" value="CYTOCHROME B PRE-MRNA-PROCESSING PROTEIN 6"/>
    <property type="match status" value="1"/>
</dbReference>
<evidence type="ECO:0000313" key="2">
    <source>
        <dbReference type="Proteomes" id="UP000799421"/>
    </source>
</evidence>
<dbReference type="OrthoDB" id="2107880at2759"/>
<name>A0A6A7BS95_9PEZI</name>
<dbReference type="AlphaFoldDB" id="A0A6A7BS95"/>
<protein>
    <submittedName>
        <fullName evidence="1">Uncharacterized protein</fullName>
    </submittedName>
</protein>
<dbReference type="EMBL" id="MU006027">
    <property type="protein sequence ID" value="KAF2857787.1"/>
    <property type="molecule type" value="Genomic_DNA"/>
</dbReference>
<dbReference type="InterPro" id="IPR037653">
    <property type="entry name" value="Cbp6"/>
</dbReference>
<proteinExistence type="predicted"/>
<dbReference type="Proteomes" id="UP000799421">
    <property type="component" value="Unassembled WGS sequence"/>
</dbReference>
<dbReference type="GO" id="GO:0061671">
    <property type="term" value="C:Cbp3p-Cbp6 complex"/>
    <property type="evidence" value="ECO:0007669"/>
    <property type="project" value="InterPro"/>
</dbReference>
<sequence>MSRKHIVSSYYKILERWPEDPLRPKQRHFQRLLRARIKAPPTPFRDERKEVNAAFNLLNNAFAKRWKLGEMMMKPASAPTHYSDLRQELEELPHRTWLQHAIKRIKSMVRFQ</sequence>
<dbReference type="PANTHER" id="PTHR28250:SF1">
    <property type="entry name" value="CYTOCHROME B PRE-MRNA-PROCESSING PROTEIN 6"/>
    <property type="match status" value="1"/>
</dbReference>